<evidence type="ECO:0000256" key="12">
    <source>
        <dbReference type="SAM" id="Phobius"/>
    </source>
</evidence>
<keyword evidence="4 12" id="KW-0812">Transmembrane</keyword>
<dbReference type="InterPro" id="IPR017871">
    <property type="entry name" value="ABC_transporter-like_CS"/>
</dbReference>
<dbReference type="GO" id="GO:0010328">
    <property type="term" value="F:auxin influx transmembrane transporter activity"/>
    <property type="evidence" value="ECO:0007669"/>
    <property type="project" value="UniProtKB-ARBA"/>
</dbReference>
<evidence type="ECO:0000256" key="9">
    <source>
        <dbReference type="ARBA" id="ARBA00023136"/>
    </source>
</evidence>
<dbReference type="InterPro" id="IPR003593">
    <property type="entry name" value="AAA+_ATPase"/>
</dbReference>
<dbReference type="InterPro" id="IPR039421">
    <property type="entry name" value="Type_1_exporter"/>
</dbReference>
<evidence type="ECO:0000259" key="13">
    <source>
        <dbReference type="PROSITE" id="PS50893"/>
    </source>
</evidence>
<evidence type="ECO:0000256" key="7">
    <source>
        <dbReference type="ARBA" id="ARBA00022840"/>
    </source>
</evidence>
<dbReference type="SMART" id="SM00382">
    <property type="entry name" value="AAA"/>
    <property type="match status" value="2"/>
</dbReference>
<comment type="subcellular location">
    <subcellularLocation>
        <location evidence="1">Cell membrane</location>
        <topology evidence="1">Multi-pass membrane protein</topology>
    </subcellularLocation>
</comment>
<keyword evidence="10" id="KW-0325">Glycoprotein</keyword>
<protein>
    <submittedName>
        <fullName evidence="15">Uncharacterized protein</fullName>
    </submittedName>
</protein>
<dbReference type="FunFam" id="3.40.50.300:FF:000066">
    <property type="entry name" value="ABC transporter B family member 1"/>
    <property type="match status" value="2"/>
</dbReference>
<evidence type="ECO:0000256" key="8">
    <source>
        <dbReference type="ARBA" id="ARBA00022989"/>
    </source>
</evidence>
<reference evidence="15" key="1">
    <citation type="submission" date="2021-01" db="UniProtKB">
        <authorList>
            <consortium name="EnsemblPlants"/>
        </authorList>
    </citation>
    <scope>IDENTIFICATION</scope>
</reference>
<feature type="transmembrane region" description="Helical" evidence="12">
    <location>
        <begin position="799"/>
        <end position="818"/>
    </location>
</feature>
<dbReference type="Gramene" id="Kaladp0058s0149.1.v1.1">
    <property type="protein sequence ID" value="Kaladp0058s0149.1.v1.1"/>
    <property type="gene ID" value="Kaladp0058s0149.v1.1"/>
</dbReference>
<dbReference type="Proteomes" id="UP000594263">
    <property type="component" value="Unplaced"/>
</dbReference>
<comment type="similarity">
    <text evidence="2">Belongs to the ABC transporter superfamily. ABCB family. Multidrug resistance exporter (TC 3.A.1.201) subfamily.</text>
</comment>
<dbReference type="CDD" id="cd18578">
    <property type="entry name" value="ABC_6TM_Pgp_ABCB1_D2_like"/>
    <property type="match status" value="1"/>
</dbReference>
<dbReference type="PANTHER" id="PTHR43394">
    <property type="entry name" value="ATP-DEPENDENT PERMEASE MDL1, MITOCHONDRIAL"/>
    <property type="match status" value="1"/>
</dbReference>
<keyword evidence="9 12" id="KW-0472">Membrane</keyword>
<proteinExistence type="inferred from homology"/>
<dbReference type="GO" id="GO:0016887">
    <property type="term" value="F:ATP hydrolysis activity"/>
    <property type="evidence" value="ECO:0007669"/>
    <property type="project" value="InterPro"/>
</dbReference>
<keyword evidence="7" id="KW-0067">ATP-binding</keyword>
<feature type="domain" description="ABC transporter" evidence="13">
    <location>
        <begin position="898"/>
        <end position="1135"/>
    </location>
</feature>
<dbReference type="PROSITE" id="PS50929">
    <property type="entry name" value="ABC_TM1F"/>
    <property type="match status" value="2"/>
</dbReference>
<dbReference type="InterPro" id="IPR003439">
    <property type="entry name" value="ABC_transporter-like_ATP-bd"/>
</dbReference>
<feature type="domain" description="ABC transmembrane type-1" evidence="14">
    <location>
        <begin position="1"/>
        <end position="222"/>
    </location>
</feature>
<keyword evidence="3" id="KW-0813">Transport</keyword>
<dbReference type="InterPro" id="IPR011527">
    <property type="entry name" value="ABC1_TM_dom"/>
</dbReference>
<keyword evidence="8 12" id="KW-1133">Transmembrane helix</keyword>
<keyword evidence="5" id="KW-0677">Repeat</keyword>
<dbReference type="GO" id="GO:0005743">
    <property type="term" value="C:mitochondrial inner membrane"/>
    <property type="evidence" value="ECO:0007669"/>
    <property type="project" value="TreeGrafter"/>
</dbReference>
<dbReference type="Gene3D" id="3.40.50.300">
    <property type="entry name" value="P-loop containing nucleotide triphosphate hydrolases"/>
    <property type="match status" value="2"/>
</dbReference>
<feature type="transmembrane region" description="Helical" evidence="12">
    <location>
        <begin position="720"/>
        <end position="743"/>
    </location>
</feature>
<feature type="transmembrane region" description="Helical" evidence="12">
    <location>
        <begin position="55"/>
        <end position="73"/>
    </location>
</feature>
<dbReference type="EnsemblPlants" id="Kaladp0058s0149.1.v1.1">
    <property type="protein sequence ID" value="Kaladp0058s0149.1.v1.1"/>
    <property type="gene ID" value="Kaladp0058s0149.v1.1"/>
</dbReference>
<evidence type="ECO:0000256" key="10">
    <source>
        <dbReference type="ARBA" id="ARBA00023180"/>
    </source>
</evidence>
<feature type="transmembrane region" description="Helical" evidence="12">
    <location>
        <begin position="79"/>
        <end position="102"/>
    </location>
</feature>
<dbReference type="Gene3D" id="1.20.1560.10">
    <property type="entry name" value="ABC transporter type 1, transmembrane domain"/>
    <property type="match status" value="1"/>
</dbReference>
<dbReference type="GO" id="GO:0015421">
    <property type="term" value="F:ABC-type oligopeptide transporter activity"/>
    <property type="evidence" value="ECO:0007669"/>
    <property type="project" value="TreeGrafter"/>
</dbReference>
<keyword evidence="6" id="KW-0547">Nucleotide-binding</keyword>
<evidence type="ECO:0000256" key="2">
    <source>
        <dbReference type="ARBA" id="ARBA00007577"/>
    </source>
</evidence>
<organism evidence="15 16">
    <name type="scientific">Kalanchoe fedtschenkoi</name>
    <name type="common">Lavender scallops</name>
    <name type="synonym">South American air plant</name>
    <dbReference type="NCBI Taxonomy" id="63787"/>
    <lineage>
        <taxon>Eukaryota</taxon>
        <taxon>Viridiplantae</taxon>
        <taxon>Streptophyta</taxon>
        <taxon>Embryophyta</taxon>
        <taxon>Tracheophyta</taxon>
        <taxon>Spermatophyta</taxon>
        <taxon>Magnoliopsida</taxon>
        <taxon>eudicotyledons</taxon>
        <taxon>Gunneridae</taxon>
        <taxon>Pentapetalae</taxon>
        <taxon>Saxifragales</taxon>
        <taxon>Crassulaceae</taxon>
        <taxon>Kalanchoe</taxon>
    </lineage>
</organism>
<accession>A0A7N0UB72</accession>
<dbReference type="Pfam" id="PF00664">
    <property type="entry name" value="ABC_membrane"/>
    <property type="match status" value="2"/>
</dbReference>
<evidence type="ECO:0000256" key="3">
    <source>
        <dbReference type="ARBA" id="ARBA00022448"/>
    </source>
</evidence>
<evidence type="ECO:0000313" key="16">
    <source>
        <dbReference type="Proteomes" id="UP000594263"/>
    </source>
</evidence>
<dbReference type="InterPro" id="IPR036640">
    <property type="entry name" value="ABC1_TM_sf"/>
</dbReference>
<evidence type="ECO:0000313" key="15">
    <source>
        <dbReference type="EnsemblPlants" id="Kaladp0058s0149.1.v1.1"/>
    </source>
</evidence>
<dbReference type="GO" id="GO:0090374">
    <property type="term" value="P:oligopeptide export from mitochondrion"/>
    <property type="evidence" value="ECO:0007669"/>
    <property type="project" value="TreeGrafter"/>
</dbReference>
<feature type="compositionally biased region" description="Polar residues" evidence="11">
    <location>
        <begin position="505"/>
        <end position="521"/>
    </location>
</feature>
<dbReference type="SUPFAM" id="SSF90123">
    <property type="entry name" value="ABC transporter transmembrane region"/>
    <property type="match status" value="2"/>
</dbReference>
<dbReference type="PANTHER" id="PTHR43394:SF16">
    <property type="entry name" value="ABC TRANSPORTER B FAMILY MEMBER 4-LIKE ISOFORM X1"/>
    <property type="match status" value="1"/>
</dbReference>
<dbReference type="GO" id="GO:0005886">
    <property type="term" value="C:plasma membrane"/>
    <property type="evidence" value="ECO:0007669"/>
    <property type="project" value="UniProtKB-SubCell"/>
</dbReference>
<feature type="domain" description="ABC transporter" evidence="13">
    <location>
        <begin position="257"/>
        <end position="493"/>
    </location>
</feature>
<evidence type="ECO:0000256" key="6">
    <source>
        <dbReference type="ARBA" id="ARBA00022741"/>
    </source>
</evidence>
<dbReference type="SUPFAM" id="SSF52540">
    <property type="entry name" value="P-loop containing nucleoside triphosphate hydrolases"/>
    <property type="match status" value="2"/>
</dbReference>
<evidence type="ECO:0000259" key="14">
    <source>
        <dbReference type="PROSITE" id="PS50929"/>
    </source>
</evidence>
<dbReference type="GO" id="GO:0010329">
    <property type="term" value="F:auxin efflux transmembrane transporter activity"/>
    <property type="evidence" value="ECO:0007669"/>
    <property type="project" value="UniProtKB-ARBA"/>
</dbReference>
<dbReference type="FunFam" id="1.20.1560.10:FF:000009">
    <property type="entry name" value="ABC transporter B family member 1"/>
    <property type="match status" value="1"/>
</dbReference>
<evidence type="ECO:0000256" key="5">
    <source>
        <dbReference type="ARBA" id="ARBA00022737"/>
    </source>
</evidence>
<evidence type="ECO:0000256" key="11">
    <source>
        <dbReference type="SAM" id="MobiDB-lite"/>
    </source>
</evidence>
<dbReference type="PROSITE" id="PS50893">
    <property type="entry name" value="ABC_TRANSPORTER_2"/>
    <property type="match status" value="2"/>
</dbReference>
<dbReference type="InterPro" id="IPR027417">
    <property type="entry name" value="P-loop_NTPase"/>
</dbReference>
<feature type="transmembrane region" description="Helical" evidence="12">
    <location>
        <begin position="573"/>
        <end position="597"/>
    </location>
</feature>
<dbReference type="OMA" id="KWIRARI"/>
<dbReference type="Pfam" id="PF00005">
    <property type="entry name" value="ABC_tran"/>
    <property type="match status" value="2"/>
</dbReference>
<evidence type="ECO:0000256" key="4">
    <source>
        <dbReference type="ARBA" id="ARBA00022692"/>
    </source>
</evidence>
<feature type="domain" description="ABC transmembrane type-1" evidence="14">
    <location>
        <begin position="577"/>
        <end position="863"/>
    </location>
</feature>
<feature type="transmembrane region" description="Helical" evidence="12">
    <location>
        <begin position="617"/>
        <end position="643"/>
    </location>
</feature>
<keyword evidence="16" id="KW-1185">Reference proteome</keyword>
<dbReference type="GO" id="GO:0005524">
    <property type="term" value="F:ATP binding"/>
    <property type="evidence" value="ECO:0007669"/>
    <property type="project" value="UniProtKB-KW"/>
</dbReference>
<name>A0A7N0UB72_KALFE</name>
<feature type="region of interest" description="Disordered" evidence="11">
    <location>
        <begin position="502"/>
        <end position="553"/>
    </location>
</feature>
<dbReference type="CDD" id="cd18577">
    <property type="entry name" value="ABC_6TM_Pgp_ABCB1_D1_like"/>
    <property type="match status" value="1"/>
</dbReference>
<feature type="transmembrane region" description="Helical" evidence="12">
    <location>
        <begin position="838"/>
        <end position="857"/>
    </location>
</feature>
<dbReference type="CDD" id="cd03249">
    <property type="entry name" value="ABC_MTABC3_MDL1_MDL2"/>
    <property type="match status" value="2"/>
</dbReference>
<sequence>MVTGERQSARIRSLYLKTILRQEISFFDKEISSGEVVERMSGDTFLIQDAIGEKVGKFLQLAATFCGGFIVAFTKGWLLALILLSSVPLIAFASSVAGVFICRQVSRGRLAYSEAACVADQTIGSIRTVASFTGERRAIAKYDEALRNSYRAGAKEGLASGLGYGVSKAILYCSYSLAIWYGGKLISSNGYTGGDVVSVIFATFTGASSLGHASPCLSTFAAGQAAAFKMFEAIRRVPDIDAYDPAGTTVSDLRGDIELRDVCFSYPSRPDDQIFNGFSLSVSCGETVALVGQSGSGKSTVISLIERFYDPVAGEVLIDGINLKRFQLKWIRARIGLVSQEPVLFASSIKENIIYGKDGATDEEIGAAVALANAAKLVDSLPQGLDTTVGENGVQLSGGQKQRVAIARAILKDPRILLLDEATSALDAESERVVQEALDRIMLNRTTVVVAHRLSTIKNADMIAVIERGKIVQKGPHSELQADPNGAYSQLIKLQDCNTDIHPSRASQSSGKRPSQRISFQGSVSIGSSGDGSDRSGHLFATQSGSPTDLKDVKKPRLSNSILRLAPYQKPEIPMLAVGLVSSVVVGLIVPAMALLLASAIKVFYEPRHQLVQDSEFWALMFLALALACAVSMPAMCYTVLAAGHRFVNRIRLHCFEKIVRMEISWFDRQENSSGTLGARLSNDAICLKKLVGDALSMILQNLATALAGLIIAFEANWRLALIILALLPLIAVNGYVQAKFILGFSADAKKKYEEASQVASSAVRSIRTVASFCAEEKVMELYQRKCDTPVKLGVRQGLISGTGFGLSSLFIFATYGASFYAGARLVDSGKATFAEVFRVFFALTMTALGISQAIAYTPDLGKAQAAAESVLAIMDQSSKIDPGDSSGKTLENLKGEIEFHRVSFRYPSRPAVQIFQDLNLKIRTGQTVALVGESGSGKSTVISMLQRFYDPDSGYITLDGVQIQKLRLGWLRQQMGLVSQEPVLFNDSIRANIAYGKEGDATESEITAASELANAHSFISAMQESYRAKVGDCGVQLSGGQKQRVAIARAILRSPKILLLDEATSALDAESERLVQEALERAMVDRTTVVVAHRLSTIRAADSIVVLKDGKIMEQGKHESLISNKDGIYASLVSLQSSASF</sequence>
<dbReference type="PROSITE" id="PS00211">
    <property type="entry name" value="ABC_TRANSPORTER_1"/>
    <property type="match status" value="2"/>
</dbReference>
<evidence type="ECO:0000256" key="1">
    <source>
        <dbReference type="ARBA" id="ARBA00004651"/>
    </source>
</evidence>
<dbReference type="AlphaFoldDB" id="A0A7N0UB72"/>